<evidence type="ECO:0000259" key="1">
    <source>
        <dbReference type="Pfam" id="PF22936"/>
    </source>
</evidence>
<feature type="domain" description="Retrovirus-related Pol polyprotein from transposon TNT 1-94-like beta-barrel" evidence="1">
    <location>
        <begin position="35"/>
        <end position="105"/>
    </location>
</feature>
<dbReference type="Pfam" id="PF22936">
    <property type="entry name" value="Pol_BBD"/>
    <property type="match status" value="1"/>
</dbReference>
<dbReference type="EMBL" id="KQ486403">
    <property type="protein sequence ID" value="KYP31140.1"/>
    <property type="molecule type" value="Genomic_DNA"/>
</dbReference>
<feature type="non-terminal residue" evidence="2">
    <location>
        <position position="1"/>
    </location>
</feature>
<proteinExistence type="predicted"/>
<organism evidence="2 3">
    <name type="scientific">Cajanus cajan</name>
    <name type="common">Pigeon pea</name>
    <name type="synonym">Cajanus indicus</name>
    <dbReference type="NCBI Taxonomy" id="3821"/>
    <lineage>
        <taxon>Eukaryota</taxon>
        <taxon>Viridiplantae</taxon>
        <taxon>Streptophyta</taxon>
        <taxon>Embryophyta</taxon>
        <taxon>Tracheophyta</taxon>
        <taxon>Spermatophyta</taxon>
        <taxon>Magnoliopsida</taxon>
        <taxon>eudicotyledons</taxon>
        <taxon>Gunneridae</taxon>
        <taxon>Pentapetalae</taxon>
        <taxon>rosids</taxon>
        <taxon>fabids</taxon>
        <taxon>Fabales</taxon>
        <taxon>Fabaceae</taxon>
        <taxon>Papilionoideae</taxon>
        <taxon>50 kb inversion clade</taxon>
        <taxon>NPAAA clade</taxon>
        <taxon>indigoferoid/millettioid clade</taxon>
        <taxon>Phaseoleae</taxon>
        <taxon>Cajanus</taxon>
    </lineage>
</organism>
<dbReference type="OMA" id="IWILDSR"/>
<gene>
    <name evidence="2" type="ORF">KK1_048857</name>
</gene>
<protein>
    <recommendedName>
        <fullName evidence="1">Retrovirus-related Pol polyprotein from transposon TNT 1-94-like beta-barrel domain-containing protein</fullName>
    </recommendedName>
</protein>
<evidence type="ECO:0000313" key="3">
    <source>
        <dbReference type="Proteomes" id="UP000075243"/>
    </source>
</evidence>
<sequence length="119" mass="13082">QFQKFLTSQSHAMSTSSLKGLPSSSSSSAMSSPIWILDSRASHLMSYDLKSFVSLNIVMTTDGTLMPLKNTIFVSTSNLILSYVYYIPSITLNLASIGQLCDFGYSILFSSTNCYVHDQ</sequence>
<reference evidence="2" key="1">
    <citation type="journal article" date="2012" name="Nat. Biotechnol.">
        <title>Draft genome sequence of pigeonpea (Cajanus cajan), an orphan legume crop of resource-poor farmers.</title>
        <authorList>
            <person name="Varshney R.K."/>
            <person name="Chen W."/>
            <person name="Li Y."/>
            <person name="Bharti A.K."/>
            <person name="Saxena R.K."/>
            <person name="Schlueter J.A."/>
            <person name="Donoghue M.T."/>
            <person name="Azam S."/>
            <person name="Fan G."/>
            <person name="Whaley A.M."/>
            <person name="Farmer A.D."/>
            <person name="Sheridan J."/>
            <person name="Iwata A."/>
            <person name="Tuteja R."/>
            <person name="Penmetsa R.V."/>
            <person name="Wu W."/>
            <person name="Upadhyaya H.D."/>
            <person name="Yang S.P."/>
            <person name="Shah T."/>
            <person name="Saxena K.B."/>
            <person name="Michael T."/>
            <person name="McCombie W.R."/>
            <person name="Yang B."/>
            <person name="Zhang G."/>
            <person name="Yang H."/>
            <person name="Wang J."/>
            <person name="Spillane C."/>
            <person name="Cook D.R."/>
            <person name="May G.D."/>
            <person name="Xu X."/>
            <person name="Jackson S.A."/>
        </authorList>
    </citation>
    <scope>NUCLEOTIDE SEQUENCE [LARGE SCALE GENOMIC DNA]</scope>
</reference>
<dbReference type="Proteomes" id="UP000075243">
    <property type="component" value="Unassembled WGS sequence"/>
</dbReference>
<dbReference type="AlphaFoldDB" id="A0A151QLG2"/>
<dbReference type="Gramene" id="C.cajan_47790.t">
    <property type="protein sequence ID" value="C.cajan_47790.t"/>
    <property type="gene ID" value="C.cajan_47790"/>
</dbReference>
<name>A0A151QLG2_CAJCA</name>
<evidence type="ECO:0000313" key="2">
    <source>
        <dbReference type="EMBL" id="KYP31140.1"/>
    </source>
</evidence>
<accession>A0A151QLG2</accession>
<dbReference type="InterPro" id="IPR054722">
    <property type="entry name" value="PolX-like_BBD"/>
</dbReference>
<keyword evidence="3" id="KW-1185">Reference proteome</keyword>